<dbReference type="Pfam" id="PF02652">
    <property type="entry name" value="Lactate_perm"/>
    <property type="match status" value="1"/>
</dbReference>
<keyword evidence="6 7" id="KW-0472">Membrane</keyword>
<keyword evidence="3" id="KW-1003">Cell membrane</keyword>
<feature type="non-terminal residue" evidence="8">
    <location>
        <position position="1"/>
    </location>
</feature>
<feature type="transmembrane region" description="Helical" evidence="7">
    <location>
        <begin position="28"/>
        <end position="47"/>
    </location>
</feature>
<keyword evidence="4 7" id="KW-0812">Transmembrane</keyword>
<sequence>QSISVATAATNMVGQEGNLFRFTLKHSIAMTIVVCIITLLQAYWLSWMLP</sequence>
<name>A0A5J4R209_9ZZZZ</name>
<evidence type="ECO:0000256" key="6">
    <source>
        <dbReference type="ARBA" id="ARBA00023136"/>
    </source>
</evidence>
<evidence type="ECO:0000256" key="5">
    <source>
        <dbReference type="ARBA" id="ARBA00022989"/>
    </source>
</evidence>
<evidence type="ECO:0000256" key="3">
    <source>
        <dbReference type="ARBA" id="ARBA00022475"/>
    </source>
</evidence>
<dbReference type="InterPro" id="IPR003804">
    <property type="entry name" value="Lactate_perm"/>
</dbReference>
<protein>
    <submittedName>
        <fullName evidence="8">Glycolate permease GlcA</fullName>
    </submittedName>
</protein>
<comment type="subcellular location">
    <subcellularLocation>
        <location evidence="1">Cell membrane</location>
        <topology evidence="1">Multi-pass membrane protein</topology>
    </subcellularLocation>
</comment>
<evidence type="ECO:0000256" key="7">
    <source>
        <dbReference type="SAM" id="Phobius"/>
    </source>
</evidence>
<proteinExistence type="predicted"/>
<evidence type="ECO:0000256" key="1">
    <source>
        <dbReference type="ARBA" id="ARBA00004651"/>
    </source>
</evidence>
<evidence type="ECO:0000256" key="4">
    <source>
        <dbReference type="ARBA" id="ARBA00022692"/>
    </source>
</evidence>
<keyword evidence="2" id="KW-0813">Transport</keyword>
<keyword evidence="5 7" id="KW-1133">Transmembrane helix</keyword>
<dbReference type="PANTHER" id="PTHR30003">
    <property type="entry name" value="L-LACTATE PERMEASE"/>
    <property type="match status" value="1"/>
</dbReference>
<evidence type="ECO:0000256" key="2">
    <source>
        <dbReference type="ARBA" id="ARBA00022448"/>
    </source>
</evidence>
<evidence type="ECO:0000313" key="8">
    <source>
        <dbReference type="EMBL" id="KAA6327605.1"/>
    </source>
</evidence>
<reference evidence="8" key="1">
    <citation type="submission" date="2019-03" db="EMBL/GenBank/DDBJ databases">
        <title>Single cell metagenomics reveals metabolic interactions within the superorganism composed of flagellate Streblomastix strix and complex community of Bacteroidetes bacteria on its surface.</title>
        <authorList>
            <person name="Treitli S.C."/>
            <person name="Kolisko M."/>
            <person name="Husnik F."/>
            <person name="Keeling P."/>
            <person name="Hampl V."/>
        </authorList>
    </citation>
    <scope>NUCLEOTIDE SEQUENCE</scope>
    <source>
        <strain evidence="8">STM</strain>
    </source>
</reference>
<dbReference type="EMBL" id="SNRY01001962">
    <property type="protein sequence ID" value="KAA6327605.1"/>
    <property type="molecule type" value="Genomic_DNA"/>
</dbReference>
<accession>A0A5J4R209</accession>
<comment type="caution">
    <text evidence="8">The sequence shown here is derived from an EMBL/GenBank/DDBJ whole genome shotgun (WGS) entry which is preliminary data.</text>
</comment>
<dbReference type="AlphaFoldDB" id="A0A5J4R209"/>
<dbReference type="GO" id="GO:0005886">
    <property type="term" value="C:plasma membrane"/>
    <property type="evidence" value="ECO:0007669"/>
    <property type="project" value="UniProtKB-SubCell"/>
</dbReference>
<dbReference type="PANTHER" id="PTHR30003:SF0">
    <property type="entry name" value="GLYCOLATE PERMEASE GLCA-RELATED"/>
    <property type="match status" value="1"/>
</dbReference>
<dbReference type="GO" id="GO:0015295">
    <property type="term" value="F:solute:proton symporter activity"/>
    <property type="evidence" value="ECO:0007669"/>
    <property type="project" value="TreeGrafter"/>
</dbReference>
<dbReference type="GO" id="GO:0015129">
    <property type="term" value="F:lactate transmembrane transporter activity"/>
    <property type="evidence" value="ECO:0007669"/>
    <property type="project" value="InterPro"/>
</dbReference>
<gene>
    <name evidence="8" type="ORF">EZS27_023426</name>
</gene>
<organism evidence="8">
    <name type="scientific">termite gut metagenome</name>
    <dbReference type="NCBI Taxonomy" id="433724"/>
    <lineage>
        <taxon>unclassified sequences</taxon>
        <taxon>metagenomes</taxon>
        <taxon>organismal metagenomes</taxon>
    </lineage>
</organism>